<keyword evidence="3" id="KW-0949">S-adenosyl-L-methionine</keyword>
<dbReference type="Proteomes" id="UP000215305">
    <property type="component" value="Unassembled WGS sequence"/>
</dbReference>
<evidence type="ECO:0000313" key="6">
    <source>
        <dbReference type="Proteomes" id="UP000215305"/>
    </source>
</evidence>
<evidence type="ECO:0000256" key="1">
    <source>
        <dbReference type="ARBA" id="ARBA00022603"/>
    </source>
</evidence>
<evidence type="ECO:0000256" key="2">
    <source>
        <dbReference type="ARBA" id="ARBA00022679"/>
    </source>
</evidence>
<dbReference type="VEuPathDB" id="FungiDB:CDV56_107284"/>
<dbReference type="PANTHER" id="PTHR43712">
    <property type="entry name" value="PUTATIVE (AFU_ORTHOLOGUE AFUA_4G14580)-RELATED"/>
    <property type="match status" value="1"/>
</dbReference>
<dbReference type="Pfam" id="PF00891">
    <property type="entry name" value="Methyltransf_2"/>
    <property type="match status" value="1"/>
</dbReference>
<reference evidence="5" key="1">
    <citation type="submission" date="2018-08" db="EMBL/GenBank/DDBJ databases">
        <title>Draft genome sequence of azole-resistant Aspergillus thermomutatus (Neosartorya pseudofischeri) strain HMR AF 39, isolated from a human nasal aspirate.</title>
        <authorList>
            <person name="Parent-Michaud M."/>
            <person name="Dufresne P.J."/>
            <person name="Fournier E."/>
            <person name="Martineau C."/>
            <person name="Moreira S."/>
            <person name="Perkins V."/>
            <person name="De Repentigny L."/>
            <person name="Dufresne S.F."/>
        </authorList>
    </citation>
    <scope>NUCLEOTIDE SEQUENCE [LARGE SCALE GENOMIC DNA]</scope>
    <source>
        <strain evidence="5">HMR AF 39</strain>
    </source>
</reference>
<dbReference type="AlphaFoldDB" id="A0A397GTT8"/>
<keyword evidence="1" id="KW-0489">Methyltransferase</keyword>
<accession>A0A397GTT8</accession>
<proteinExistence type="predicted"/>
<name>A0A397GTT8_ASPTH</name>
<dbReference type="EMBL" id="NKHU02000116">
    <property type="protein sequence ID" value="RHZ54027.1"/>
    <property type="molecule type" value="Genomic_DNA"/>
</dbReference>
<dbReference type="GO" id="GO:0008171">
    <property type="term" value="F:O-methyltransferase activity"/>
    <property type="evidence" value="ECO:0007669"/>
    <property type="project" value="InterPro"/>
</dbReference>
<keyword evidence="2" id="KW-0808">Transferase</keyword>
<evidence type="ECO:0000313" key="5">
    <source>
        <dbReference type="EMBL" id="RHZ54027.1"/>
    </source>
</evidence>
<gene>
    <name evidence="5" type="ORF">CDV56_107284</name>
</gene>
<dbReference type="InterPro" id="IPR001077">
    <property type="entry name" value="COMT_C"/>
</dbReference>
<protein>
    <recommendedName>
        <fullName evidence="4">O-methyltransferase C-terminal domain-containing protein</fullName>
    </recommendedName>
</protein>
<sequence length="344" mass="38827">MGTVKFFMDHQIFEKIPAGSAISIKQLADTTMTDFNLLERFSAFLVAGHVLESPELGYVAHTPISVILQDHRAVLFYTHIFNFFMLPMSRWTEYFKQHGPSEPTSTSTPFGHAWGQPDKSLYEILEARPEMAESFNRTMAIALGDMPVIGAYDFSWIEEYVTYCEQDSRECTRPLIVDVGGGKGQALNAILCRYPRIPSRLCVLQDQAQAIQEATDENEEVLRPVQKKVSSFFDEQPVKGALVYHIRRVLNDWPDEDCVTILRHIREACEPDSRVLVSEQLLPPEPSLHIAAGDLWMMNFGGKRRSGRMFTELASKAGLRVFSISKEDSSNSAVIEMVLIGDDV</sequence>
<dbReference type="InterPro" id="IPR016461">
    <property type="entry name" value="COMT-like"/>
</dbReference>
<dbReference type="PANTHER" id="PTHR43712:SF11">
    <property type="entry name" value="O-METHYLTRANSFERASE (AFU_ORTHOLOGUE AFUA_2G17820)-RELATED"/>
    <property type="match status" value="1"/>
</dbReference>
<dbReference type="SUPFAM" id="SSF53335">
    <property type="entry name" value="S-adenosyl-L-methionine-dependent methyltransferases"/>
    <property type="match status" value="1"/>
</dbReference>
<dbReference type="OrthoDB" id="1535081at2759"/>
<dbReference type="GeneID" id="38129258"/>
<dbReference type="Gene3D" id="1.10.10.10">
    <property type="entry name" value="Winged helix-like DNA-binding domain superfamily/Winged helix DNA-binding domain"/>
    <property type="match status" value="1"/>
</dbReference>
<comment type="caution">
    <text evidence="5">The sequence shown here is derived from an EMBL/GenBank/DDBJ whole genome shotgun (WGS) entry which is preliminary data.</text>
</comment>
<dbReference type="GO" id="GO:0032259">
    <property type="term" value="P:methylation"/>
    <property type="evidence" value="ECO:0007669"/>
    <property type="project" value="UniProtKB-KW"/>
</dbReference>
<dbReference type="RefSeq" id="XP_026613839.1">
    <property type="nucleotide sequence ID" value="XM_026760903.1"/>
</dbReference>
<feature type="domain" description="O-methyltransferase C-terminal" evidence="4">
    <location>
        <begin position="175"/>
        <end position="319"/>
    </location>
</feature>
<dbReference type="InterPro" id="IPR029063">
    <property type="entry name" value="SAM-dependent_MTases_sf"/>
</dbReference>
<keyword evidence="6" id="KW-1185">Reference proteome</keyword>
<dbReference type="Gene3D" id="3.40.50.150">
    <property type="entry name" value="Vaccinia Virus protein VP39"/>
    <property type="match status" value="1"/>
</dbReference>
<evidence type="ECO:0000259" key="4">
    <source>
        <dbReference type="Pfam" id="PF00891"/>
    </source>
</evidence>
<organism evidence="5 6">
    <name type="scientific">Aspergillus thermomutatus</name>
    <name type="common">Neosartorya pseudofischeri</name>
    <dbReference type="NCBI Taxonomy" id="41047"/>
    <lineage>
        <taxon>Eukaryota</taxon>
        <taxon>Fungi</taxon>
        <taxon>Dikarya</taxon>
        <taxon>Ascomycota</taxon>
        <taxon>Pezizomycotina</taxon>
        <taxon>Eurotiomycetes</taxon>
        <taxon>Eurotiomycetidae</taxon>
        <taxon>Eurotiales</taxon>
        <taxon>Aspergillaceae</taxon>
        <taxon>Aspergillus</taxon>
        <taxon>Aspergillus subgen. Fumigati</taxon>
    </lineage>
</organism>
<evidence type="ECO:0000256" key="3">
    <source>
        <dbReference type="ARBA" id="ARBA00022691"/>
    </source>
</evidence>
<dbReference type="PROSITE" id="PS51683">
    <property type="entry name" value="SAM_OMT_II"/>
    <property type="match status" value="1"/>
</dbReference>
<dbReference type="InterPro" id="IPR036388">
    <property type="entry name" value="WH-like_DNA-bd_sf"/>
</dbReference>
<dbReference type="GO" id="GO:0044550">
    <property type="term" value="P:secondary metabolite biosynthetic process"/>
    <property type="evidence" value="ECO:0007669"/>
    <property type="project" value="UniProtKB-ARBA"/>
</dbReference>